<dbReference type="Proteomes" id="UP000291088">
    <property type="component" value="Unassembled WGS sequence"/>
</dbReference>
<accession>A0A4Q2T0F7</accession>
<proteinExistence type="predicted"/>
<sequence>MSTIIPLLALGAIIVVLVAAVRSVSRADKARWPPYPLIDATEEEMARRAAELRDRLSREPFGEARAQALWRRLMSINDGEGLIAEFHRDFCGQGLIRRGDRVVLCDIFDGGGATGEMIAAWREETDFVTFFARQSDFSCSGWDIGEPVFFTEDAWYRNNQRLTARSIDRFVGGAAS</sequence>
<dbReference type="OrthoDB" id="7375851at2"/>
<gene>
    <name evidence="1" type="ORF">EUU22_13365</name>
</gene>
<reference evidence="1 2" key="1">
    <citation type="submission" date="2019-01" db="EMBL/GenBank/DDBJ databases">
        <authorList>
            <person name="Deng T."/>
        </authorList>
    </citation>
    <scope>NUCLEOTIDE SEQUENCE [LARGE SCALE GENOMIC DNA]</scope>
    <source>
        <strain evidence="1 2">F8825</strain>
    </source>
</reference>
<keyword evidence="2" id="KW-1185">Reference proteome</keyword>
<comment type="caution">
    <text evidence="1">The sequence shown here is derived from an EMBL/GenBank/DDBJ whole genome shotgun (WGS) entry which is preliminary data.</text>
</comment>
<protein>
    <submittedName>
        <fullName evidence="1">Uncharacterized protein</fullName>
    </submittedName>
</protein>
<dbReference type="RefSeq" id="WP_129332474.1">
    <property type="nucleotide sequence ID" value="NZ_SDVB01000238.1"/>
</dbReference>
<evidence type="ECO:0000313" key="2">
    <source>
        <dbReference type="Proteomes" id="UP000291088"/>
    </source>
</evidence>
<dbReference type="AlphaFoldDB" id="A0A4Q2T0F7"/>
<evidence type="ECO:0000313" key="1">
    <source>
        <dbReference type="EMBL" id="RYC12045.1"/>
    </source>
</evidence>
<name>A0A4Q2T0F7_9HYPH</name>
<organism evidence="1 2">
    <name type="scientific">Ciceribacter ferrooxidans</name>
    <dbReference type="NCBI Taxonomy" id="2509717"/>
    <lineage>
        <taxon>Bacteria</taxon>
        <taxon>Pseudomonadati</taxon>
        <taxon>Pseudomonadota</taxon>
        <taxon>Alphaproteobacteria</taxon>
        <taxon>Hyphomicrobiales</taxon>
        <taxon>Rhizobiaceae</taxon>
        <taxon>Ciceribacter</taxon>
    </lineage>
</organism>
<dbReference type="EMBL" id="SDVB01000238">
    <property type="protein sequence ID" value="RYC12045.1"/>
    <property type="molecule type" value="Genomic_DNA"/>
</dbReference>